<gene>
    <name evidence="4" type="ORF">DJ019_17275</name>
</gene>
<accession>A0A328B8N3</accession>
<feature type="region of interest" description="Disordered" evidence="1">
    <location>
        <begin position="1"/>
        <end position="21"/>
    </location>
</feature>
<keyword evidence="2" id="KW-0812">Transmembrane</keyword>
<dbReference type="PROSITE" id="PS50930">
    <property type="entry name" value="HTH_LYTTR"/>
    <property type="match status" value="1"/>
</dbReference>
<dbReference type="PANTHER" id="PTHR37299:SF1">
    <property type="entry name" value="STAGE 0 SPORULATION PROTEIN A HOMOLOG"/>
    <property type="match status" value="1"/>
</dbReference>
<reference evidence="4 5" key="1">
    <citation type="submission" date="2018-05" db="EMBL/GenBank/DDBJ databases">
        <authorList>
            <person name="Lanie J.A."/>
            <person name="Ng W.-L."/>
            <person name="Kazmierczak K.M."/>
            <person name="Andrzejewski T.M."/>
            <person name="Davidsen T.M."/>
            <person name="Wayne K.J."/>
            <person name="Tettelin H."/>
            <person name="Glass J.I."/>
            <person name="Rusch D."/>
            <person name="Podicherti R."/>
            <person name="Tsui H.-C.T."/>
            <person name="Winkler M.E."/>
        </authorList>
    </citation>
    <scope>NUCLEOTIDE SEQUENCE [LARGE SCALE GENOMIC DNA]</scope>
    <source>
        <strain evidence="4 5">BUT-10</strain>
    </source>
</reference>
<evidence type="ECO:0000256" key="2">
    <source>
        <dbReference type="SAM" id="Phobius"/>
    </source>
</evidence>
<dbReference type="PANTHER" id="PTHR37299">
    <property type="entry name" value="TRANSCRIPTIONAL REGULATOR-RELATED"/>
    <property type="match status" value="1"/>
</dbReference>
<dbReference type="InterPro" id="IPR012379">
    <property type="entry name" value="LytTR_MHYE"/>
</dbReference>
<dbReference type="InterPro" id="IPR046947">
    <property type="entry name" value="LytR-like"/>
</dbReference>
<evidence type="ECO:0000259" key="3">
    <source>
        <dbReference type="PROSITE" id="PS50930"/>
    </source>
</evidence>
<evidence type="ECO:0000313" key="5">
    <source>
        <dbReference type="Proteomes" id="UP000249524"/>
    </source>
</evidence>
<keyword evidence="2" id="KW-1133">Transmembrane helix</keyword>
<feature type="transmembrane region" description="Helical" evidence="2">
    <location>
        <begin position="29"/>
        <end position="48"/>
    </location>
</feature>
<feature type="transmembrane region" description="Helical" evidence="2">
    <location>
        <begin position="68"/>
        <end position="87"/>
    </location>
</feature>
<name>A0A328B8N3_9CAUL</name>
<feature type="domain" description="HTH LytTR-type" evidence="3">
    <location>
        <begin position="183"/>
        <end position="284"/>
    </location>
</feature>
<dbReference type="Proteomes" id="UP000249524">
    <property type="component" value="Unassembled WGS sequence"/>
</dbReference>
<dbReference type="GO" id="GO:0003677">
    <property type="term" value="F:DNA binding"/>
    <property type="evidence" value="ECO:0007669"/>
    <property type="project" value="InterPro"/>
</dbReference>
<protein>
    <recommendedName>
        <fullName evidence="3">HTH LytTR-type domain-containing protein</fullName>
    </recommendedName>
</protein>
<dbReference type="EMBL" id="QFYS01000009">
    <property type="protein sequence ID" value="RAK63025.1"/>
    <property type="molecule type" value="Genomic_DNA"/>
</dbReference>
<keyword evidence="2" id="KW-0472">Membrane</keyword>
<feature type="transmembrane region" description="Helical" evidence="2">
    <location>
        <begin position="99"/>
        <end position="123"/>
    </location>
</feature>
<dbReference type="AlphaFoldDB" id="A0A328B8N3"/>
<organism evidence="4 5">
    <name type="scientific">Phenylobacterium kunshanense</name>
    <dbReference type="NCBI Taxonomy" id="1445034"/>
    <lineage>
        <taxon>Bacteria</taxon>
        <taxon>Pseudomonadati</taxon>
        <taxon>Pseudomonadota</taxon>
        <taxon>Alphaproteobacteria</taxon>
        <taxon>Caulobacterales</taxon>
        <taxon>Caulobacteraceae</taxon>
        <taxon>Phenylobacterium</taxon>
    </lineage>
</organism>
<dbReference type="OrthoDB" id="9781059at2"/>
<dbReference type="InterPro" id="IPR007492">
    <property type="entry name" value="LytTR_DNA-bd_dom"/>
</dbReference>
<evidence type="ECO:0000256" key="1">
    <source>
        <dbReference type="SAM" id="MobiDB-lite"/>
    </source>
</evidence>
<dbReference type="Pfam" id="PF04397">
    <property type="entry name" value="LytTR"/>
    <property type="match status" value="1"/>
</dbReference>
<comment type="caution">
    <text evidence="4">The sequence shown here is derived from an EMBL/GenBank/DDBJ whole genome shotgun (WGS) entry which is preliminary data.</text>
</comment>
<dbReference type="SMART" id="SM00850">
    <property type="entry name" value="LytTR"/>
    <property type="match status" value="1"/>
</dbReference>
<keyword evidence="5" id="KW-1185">Reference proteome</keyword>
<dbReference type="Gene3D" id="2.40.50.1020">
    <property type="entry name" value="LytTr DNA-binding domain"/>
    <property type="match status" value="1"/>
</dbReference>
<sequence length="284" mass="31477">MRGGGIVTDRGTPGTSGGPLVTSGRRDDLLFVAIAAVTGLAVTVFNTLNVVDDRARVGRPIPVWEPAVWEGTSVIVLLCLLPVVMWATRRAWPSRAAVVQLAAIHLATFLAIFLVHVTVMGLLRSAIYGLAGATYEPLQPLRDWPYELRQDLPIYVAVVLFYVAWTKLRRSGGTTAAPDRNRLEVRDGARRIYVPVDEIDWIEAAGNYVELHRAAGSLLHRSSLAEMERQLAGRDFVRIHRSRLVRRSAVRQVETKPSGDFVVRLSRGGELAGSRRYRRPLLEP</sequence>
<dbReference type="PIRSF" id="PIRSF031767">
    <property type="entry name" value="MHYE_LytTR"/>
    <property type="match status" value="1"/>
</dbReference>
<proteinExistence type="predicted"/>
<evidence type="ECO:0000313" key="4">
    <source>
        <dbReference type="EMBL" id="RAK63025.1"/>
    </source>
</evidence>
<dbReference type="GO" id="GO:0000156">
    <property type="term" value="F:phosphorelay response regulator activity"/>
    <property type="evidence" value="ECO:0007669"/>
    <property type="project" value="InterPro"/>
</dbReference>